<dbReference type="AlphaFoldDB" id="A0A8J6AED0"/>
<dbReference type="InterPro" id="IPR006212">
    <property type="entry name" value="Furin_repeat"/>
</dbReference>
<dbReference type="InterPro" id="IPR000742">
    <property type="entry name" value="EGF"/>
</dbReference>
<feature type="domain" description="EGF-like" evidence="3">
    <location>
        <begin position="616"/>
        <end position="647"/>
    </location>
</feature>
<dbReference type="InterPro" id="IPR009030">
    <property type="entry name" value="Growth_fac_rcpt_cys_sf"/>
</dbReference>
<dbReference type="FunFam" id="2.10.220.10:FF:000053">
    <property type="entry name" value="Proprotein convertase subtilisin/kexin type 5"/>
    <property type="match status" value="1"/>
</dbReference>
<feature type="domain" description="EGF-like" evidence="3">
    <location>
        <begin position="334"/>
        <end position="378"/>
    </location>
</feature>
<feature type="transmembrane region" description="Helical" evidence="2">
    <location>
        <begin position="1037"/>
        <end position="1057"/>
    </location>
</feature>
<name>A0A8J6AED0_GALPY</name>
<feature type="domain" description="EGF-like" evidence="3">
    <location>
        <begin position="155"/>
        <end position="203"/>
    </location>
</feature>
<dbReference type="PANTHER" id="PTHR15332:SF175">
    <property type="entry name" value="PROPROTEIN CONVERTASE SUBTILISIN_KEXIN TYPE 5-LIKE"/>
    <property type="match status" value="1"/>
</dbReference>
<comment type="caution">
    <text evidence="4">The sequence shown here is derived from an EMBL/GenBank/DDBJ whole genome shotgun (WGS) entry which is preliminary data.</text>
</comment>
<dbReference type="SMART" id="SM00181">
    <property type="entry name" value="EGF"/>
    <property type="match status" value="10"/>
</dbReference>
<evidence type="ECO:0000313" key="4">
    <source>
        <dbReference type="EMBL" id="KAG8519836.1"/>
    </source>
</evidence>
<feature type="domain" description="EGF-like" evidence="3">
    <location>
        <begin position="84"/>
        <end position="115"/>
    </location>
</feature>
<feature type="domain" description="EGF-like" evidence="3">
    <location>
        <begin position="425"/>
        <end position="454"/>
    </location>
</feature>
<feature type="domain" description="EGF-like" evidence="3">
    <location>
        <begin position="379"/>
        <end position="409"/>
    </location>
</feature>
<feature type="domain" description="EGF-like" evidence="3">
    <location>
        <begin position="204"/>
        <end position="235"/>
    </location>
</feature>
<sequence>MACPVTRVFDDGRCVLKCPLGKFESRHQCHPCHYTCQECQGNEPANCTSCGVDKYGLERFLYQGECLESCPRGHYPAQGHTCLPCPDYCELCHSTHICMQCVDGYFIVPSNHTCHKLECGQDDPGMCTSCATGYYMFEKHCYKTCPEKTYREESECKACDSNCGNCDQNECYWCEEGFFLLGGRCVDECDPGFHGDSEVGECERCHQTCETCTGPGSDQCGSCREGLQLRHGACVVPTQTQVDGKFWNEPVPTASPPLVKNLLQERRRWKVQKRDSLRENQPCHPSCKTCNGSATQCTSCPKDAYLLAQACVSTCPQGTWASVRDGSCETCSEDCALCTEVSLCTKCRSQPDHPLFLHEGRCYSKCPQGFYAENDTCERCSSSCKTCEGNATNCHSCAEGLVLKQGTCQQACPRRHVAMEGVCKPCPEMCEECIHEKTCKECMPGTFLYKDMCHQSCPQYFYKDAGHCVPCHEDCQECSGPSAEDCDVCASWYTYLYHGRCLDQCPTGTYHIMLTMDCKDCHESCQTCSNGGTCQTCQQGLRKNNLGECVPHEECAPSEYWNETLGCQPCHSKCFRCRGPAEDQCHSCPKENLLLNTTCVKDCPEGYYEDSHQCVPCHSSCKTCEGRHSMHCLSCQPGWFQQGKECLTQCREGLVFTLYFPLMPDTMQKTPLDGVRGVTRPARHAGVRGPQIACPAIHFSFCSAPRESVISAAHGITMQTKKHGLVNGATRPVTDARSERISQEAWVAGNSLSFETTNEKSLRAMGNPHGLCSNERSKHQVNPRVWICHLCTVEEGNVKPHGCMEELWTQSGYVKKRFSNTWCSLTVKKIFVCGIKEDAEEHCLRDYFQQSGIMEILEMSDQGKGNFGDRCSGPYGDGSQYLAKPQNQSGRGDFSSSSSSCDSGKRFELIFRKENKAEQERRVREVTGELQEKEQWTAYPVYGTTTCWEESALRTGEKFTCEQCHESCIECKGPGANNCTVCPANLVLQMDDNRCLRCCNSSDPSDTQECCNCQKTTDECIFRESEIGPAAAHFKTALFITSSVMLALLLGAAVIVWRKSRGRALAAQKVRYEKLADPSRSYSSYKSSQLQSTSFENQVIEYRDRDYEDEDDEDDIVYMGQDGTVYRKFKYGLLDDDDDDNDLEYDDESYSFQ</sequence>
<dbReference type="OrthoDB" id="300641at2759"/>
<evidence type="ECO:0000313" key="5">
    <source>
        <dbReference type="Proteomes" id="UP000700334"/>
    </source>
</evidence>
<accession>A0A8J6AED0</accession>
<feature type="domain" description="EGF-like" evidence="3">
    <location>
        <begin position="470"/>
        <end position="502"/>
    </location>
</feature>
<feature type="domain" description="EGF-like" evidence="3">
    <location>
        <begin position="282"/>
        <end position="312"/>
    </location>
</feature>
<dbReference type="Gene3D" id="2.10.220.10">
    <property type="entry name" value="Hormone Receptor, Insulin-like Growth Factor Receptor 1, Chain A, domain 2"/>
    <property type="match status" value="10"/>
</dbReference>
<dbReference type="Proteomes" id="UP000700334">
    <property type="component" value="Unassembled WGS sequence"/>
</dbReference>
<evidence type="ECO:0000256" key="1">
    <source>
        <dbReference type="SAM" id="MobiDB-lite"/>
    </source>
</evidence>
<feature type="region of interest" description="Disordered" evidence="1">
    <location>
        <begin position="1133"/>
        <end position="1153"/>
    </location>
</feature>
<feature type="domain" description="EGF-like" evidence="3">
    <location>
        <begin position="520"/>
        <end position="550"/>
    </location>
</feature>
<evidence type="ECO:0000259" key="3">
    <source>
        <dbReference type="SMART" id="SM00181"/>
    </source>
</evidence>
<gene>
    <name evidence="4" type="ORF">J0S82_000847</name>
</gene>
<evidence type="ECO:0000256" key="2">
    <source>
        <dbReference type="SAM" id="Phobius"/>
    </source>
</evidence>
<feature type="compositionally biased region" description="Acidic residues" evidence="1">
    <location>
        <begin position="1134"/>
        <end position="1153"/>
    </location>
</feature>
<keyword evidence="5" id="KW-1185">Reference proteome</keyword>
<dbReference type="PANTHER" id="PTHR15332">
    <property type="entry name" value="PROPROTEIN CONVERTASE SUBTILISIN_KEXIN TYPE 5-LIKE"/>
    <property type="match status" value="1"/>
</dbReference>
<keyword evidence="2" id="KW-0472">Membrane</keyword>
<dbReference type="FunFam" id="2.10.220.10:FF:000037">
    <property type="entry name" value="Proprotein convertase subtilisin/kexin type 5"/>
    <property type="match status" value="1"/>
</dbReference>
<organism evidence="4 5">
    <name type="scientific">Galemys pyrenaicus</name>
    <name type="common">Iberian desman</name>
    <name type="synonym">Pyrenean desman</name>
    <dbReference type="NCBI Taxonomy" id="202257"/>
    <lineage>
        <taxon>Eukaryota</taxon>
        <taxon>Metazoa</taxon>
        <taxon>Chordata</taxon>
        <taxon>Craniata</taxon>
        <taxon>Vertebrata</taxon>
        <taxon>Euteleostomi</taxon>
        <taxon>Mammalia</taxon>
        <taxon>Eutheria</taxon>
        <taxon>Laurasiatheria</taxon>
        <taxon>Eulipotyphla</taxon>
        <taxon>Talpidae</taxon>
        <taxon>Galemys</taxon>
    </lineage>
</organism>
<dbReference type="SUPFAM" id="SSF57184">
    <property type="entry name" value="Growth factor receptor domain"/>
    <property type="match status" value="6"/>
</dbReference>
<keyword evidence="2" id="KW-1133">Transmembrane helix</keyword>
<dbReference type="SMART" id="SM00261">
    <property type="entry name" value="FU"/>
    <property type="match status" value="14"/>
</dbReference>
<dbReference type="EMBL" id="JAGFMF010011592">
    <property type="protein sequence ID" value="KAG8519836.1"/>
    <property type="molecule type" value="Genomic_DNA"/>
</dbReference>
<reference evidence="4" key="1">
    <citation type="journal article" date="2021" name="Evol. Appl.">
        <title>The genome of the Pyrenean desman and the effects of bottlenecks and inbreeding on the genomic landscape of an endangered species.</title>
        <authorList>
            <person name="Escoda L."/>
            <person name="Castresana J."/>
        </authorList>
    </citation>
    <scope>NUCLEOTIDE SEQUENCE</scope>
    <source>
        <strain evidence="4">IBE-C5619</strain>
    </source>
</reference>
<keyword evidence="2" id="KW-0812">Transmembrane</keyword>
<proteinExistence type="predicted"/>
<protein>
    <submittedName>
        <fullName evidence="4">Proprotein convertase subtilisin/kexin type 5</fullName>
    </submittedName>
</protein>
<dbReference type="CDD" id="cd00064">
    <property type="entry name" value="FU"/>
    <property type="match status" value="9"/>
</dbReference>